<feature type="region of interest" description="Disordered" evidence="1">
    <location>
        <begin position="66"/>
        <end position="90"/>
    </location>
</feature>
<proteinExistence type="predicted"/>
<accession>A0AAV4YEC2</accession>
<dbReference type="EMBL" id="BPLR01001760">
    <property type="protein sequence ID" value="GIZ04584.1"/>
    <property type="molecule type" value="Genomic_DNA"/>
</dbReference>
<comment type="caution">
    <text evidence="2">The sequence shown here is derived from an EMBL/GenBank/DDBJ whole genome shotgun (WGS) entry which is preliminary data.</text>
</comment>
<sequence>MLGDLDTSSSSIAYRDQSEPTSRYAWFPWDDSTDEEDLLQREAVPALEHWMHRGKRLVAENPIEENLDNERAASEGSDSRIVPPEIPPRRFITDACDSGEGSDSRIVPPEIPARKFISGEHGSSTARAECRQERSLKLGNLLKKKDDNCTLSRQ</sequence>
<reference evidence="2 3" key="1">
    <citation type="submission" date="2021-06" db="EMBL/GenBank/DDBJ databases">
        <title>Caerostris extrusa draft genome.</title>
        <authorList>
            <person name="Kono N."/>
            <person name="Arakawa K."/>
        </authorList>
    </citation>
    <scope>NUCLEOTIDE SEQUENCE [LARGE SCALE GENOMIC DNA]</scope>
</reference>
<evidence type="ECO:0000256" key="1">
    <source>
        <dbReference type="SAM" id="MobiDB-lite"/>
    </source>
</evidence>
<evidence type="ECO:0000313" key="3">
    <source>
        <dbReference type="Proteomes" id="UP001054945"/>
    </source>
</evidence>
<protein>
    <submittedName>
        <fullName evidence="2">Uncharacterized protein</fullName>
    </submittedName>
</protein>
<gene>
    <name evidence="2" type="ORF">CEXT_666691</name>
</gene>
<keyword evidence="3" id="KW-1185">Reference proteome</keyword>
<name>A0AAV4YEC2_CAEEX</name>
<organism evidence="2 3">
    <name type="scientific">Caerostris extrusa</name>
    <name type="common">Bark spider</name>
    <name type="synonym">Caerostris bankana</name>
    <dbReference type="NCBI Taxonomy" id="172846"/>
    <lineage>
        <taxon>Eukaryota</taxon>
        <taxon>Metazoa</taxon>
        <taxon>Ecdysozoa</taxon>
        <taxon>Arthropoda</taxon>
        <taxon>Chelicerata</taxon>
        <taxon>Arachnida</taxon>
        <taxon>Araneae</taxon>
        <taxon>Araneomorphae</taxon>
        <taxon>Entelegynae</taxon>
        <taxon>Araneoidea</taxon>
        <taxon>Araneidae</taxon>
        <taxon>Caerostris</taxon>
    </lineage>
</organism>
<dbReference type="AlphaFoldDB" id="A0AAV4YEC2"/>
<evidence type="ECO:0000313" key="2">
    <source>
        <dbReference type="EMBL" id="GIZ04584.1"/>
    </source>
</evidence>
<feature type="compositionally biased region" description="Polar residues" evidence="1">
    <location>
        <begin position="1"/>
        <end position="12"/>
    </location>
</feature>
<feature type="region of interest" description="Disordered" evidence="1">
    <location>
        <begin position="1"/>
        <end position="20"/>
    </location>
</feature>
<dbReference type="Proteomes" id="UP001054945">
    <property type="component" value="Unassembled WGS sequence"/>
</dbReference>